<dbReference type="InterPro" id="IPR008258">
    <property type="entry name" value="Transglycosylase_SLT_dom_1"/>
</dbReference>
<comment type="caution">
    <text evidence="6">The sequence shown here is derived from an EMBL/GenBank/DDBJ whole genome shotgun (WGS) entry which is preliminary data.</text>
</comment>
<dbReference type="InterPro" id="IPR038765">
    <property type="entry name" value="Papain-like_cys_pep_sf"/>
</dbReference>
<reference evidence="7" key="1">
    <citation type="journal article" date="2019" name="Int. J. Syst. Evol. Microbiol.">
        <title>The Global Catalogue of Microorganisms (GCM) 10K type strain sequencing project: providing services to taxonomists for standard genome sequencing and annotation.</title>
        <authorList>
            <consortium name="The Broad Institute Genomics Platform"/>
            <consortium name="The Broad Institute Genome Sequencing Center for Infectious Disease"/>
            <person name="Wu L."/>
            <person name="Ma J."/>
        </authorList>
    </citation>
    <scope>NUCLEOTIDE SEQUENCE [LARGE SCALE GENOMIC DNA]</scope>
    <source>
        <strain evidence="7">JCM 17342</strain>
    </source>
</reference>
<dbReference type="InterPro" id="IPR023346">
    <property type="entry name" value="Lysozyme-like_dom_sf"/>
</dbReference>
<dbReference type="PANTHER" id="PTHR47053">
    <property type="entry name" value="MUREIN DD-ENDOPEPTIDASE MEPH-RELATED"/>
    <property type="match status" value="1"/>
</dbReference>
<protein>
    <submittedName>
        <fullName evidence="6">Transglycosylase TgdA</fullName>
    </submittedName>
</protein>
<dbReference type="Pfam" id="PF01464">
    <property type="entry name" value="SLT"/>
    <property type="match status" value="1"/>
</dbReference>
<evidence type="ECO:0000256" key="1">
    <source>
        <dbReference type="ARBA" id="ARBA00007074"/>
    </source>
</evidence>
<dbReference type="PROSITE" id="PS51935">
    <property type="entry name" value="NLPC_P60"/>
    <property type="match status" value="1"/>
</dbReference>
<dbReference type="RefSeq" id="WP_344875979.1">
    <property type="nucleotide sequence ID" value="NZ_BAABAL010000012.1"/>
</dbReference>
<proteinExistence type="inferred from homology"/>
<dbReference type="PANTHER" id="PTHR47053:SF1">
    <property type="entry name" value="MUREIN DD-ENDOPEPTIDASE MEPH-RELATED"/>
    <property type="match status" value="1"/>
</dbReference>
<comment type="similarity">
    <text evidence="1">Belongs to the peptidase C40 family.</text>
</comment>
<dbReference type="CDD" id="cd13399">
    <property type="entry name" value="Slt35-like"/>
    <property type="match status" value="1"/>
</dbReference>
<dbReference type="SUPFAM" id="SSF53955">
    <property type="entry name" value="Lysozyme-like"/>
    <property type="match status" value="1"/>
</dbReference>
<dbReference type="Proteomes" id="UP001501747">
    <property type="component" value="Unassembled WGS sequence"/>
</dbReference>
<dbReference type="InterPro" id="IPR051202">
    <property type="entry name" value="Peptidase_C40"/>
</dbReference>
<keyword evidence="2" id="KW-0645">Protease</keyword>
<feature type="domain" description="NlpC/P60" evidence="5">
    <location>
        <begin position="210"/>
        <end position="346"/>
    </location>
</feature>
<evidence type="ECO:0000313" key="6">
    <source>
        <dbReference type="EMBL" id="GAA4009756.1"/>
    </source>
</evidence>
<accession>A0ABP7SBZ0</accession>
<organism evidence="6 7">
    <name type="scientific">Allokutzneria multivorans</name>
    <dbReference type="NCBI Taxonomy" id="1142134"/>
    <lineage>
        <taxon>Bacteria</taxon>
        <taxon>Bacillati</taxon>
        <taxon>Actinomycetota</taxon>
        <taxon>Actinomycetes</taxon>
        <taxon>Pseudonocardiales</taxon>
        <taxon>Pseudonocardiaceae</taxon>
        <taxon>Allokutzneria</taxon>
    </lineage>
</organism>
<evidence type="ECO:0000256" key="2">
    <source>
        <dbReference type="ARBA" id="ARBA00022670"/>
    </source>
</evidence>
<name>A0ABP7SBZ0_9PSEU</name>
<dbReference type="InterPro" id="IPR000064">
    <property type="entry name" value="NLP_P60_dom"/>
</dbReference>
<evidence type="ECO:0000256" key="3">
    <source>
        <dbReference type="ARBA" id="ARBA00022801"/>
    </source>
</evidence>
<dbReference type="Gene3D" id="1.10.530.10">
    <property type="match status" value="1"/>
</dbReference>
<dbReference type="Pfam" id="PF00877">
    <property type="entry name" value="NLPC_P60"/>
    <property type="match status" value="1"/>
</dbReference>
<sequence length="356" mass="37745">MTARLALSVVAAPLILLLVAIVAVLGAGASQSGDAVHKPNVPDSADFNEDAVPAWAREPLRAAAAICPEITANLLAAQDEAESNWNPLARNANSGAIGLAQFMPETWKQFGRDGDGDGRADPRNGADAIISQAHYMCHLVRWVKDTDGLAGEVIDLALAAYNAGPGNVKKYGTVPPYQETRTYITKIRRLANTKYAAAQQHPTPAPVEGTGRAAAIIAKAAMYVGNTPYAWGGGTLNGPGPGSAPDKGVVGFDCSSLVRFAFHQGTQRAITLPRTSGEQWRATRGQAVAVEDLQPGDLLFWGRSRIHHVALYVGNGRMIEAPQSGRRITETKIRINNDFAGATRVLGGPLDAQRRS</sequence>
<evidence type="ECO:0000313" key="7">
    <source>
        <dbReference type="Proteomes" id="UP001501747"/>
    </source>
</evidence>
<dbReference type="EMBL" id="BAABAL010000012">
    <property type="protein sequence ID" value="GAA4009756.1"/>
    <property type="molecule type" value="Genomic_DNA"/>
</dbReference>
<keyword evidence="7" id="KW-1185">Reference proteome</keyword>
<keyword evidence="4" id="KW-0788">Thiol protease</keyword>
<dbReference type="SUPFAM" id="SSF54001">
    <property type="entry name" value="Cysteine proteinases"/>
    <property type="match status" value="1"/>
</dbReference>
<evidence type="ECO:0000256" key="4">
    <source>
        <dbReference type="ARBA" id="ARBA00022807"/>
    </source>
</evidence>
<dbReference type="Gene3D" id="3.90.1720.10">
    <property type="entry name" value="endopeptidase domain like (from Nostoc punctiforme)"/>
    <property type="match status" value="1"/>
</dbReference>
<keyword evidence="3" id="KW-0378">Hydrolase</keyword>
<gene>
    <name evidence="6" type="primary">tgdA</name>
    <name evidence="6" type="ORF">GCM10022247_34870</name>
</gene>
<evidence type="ECO:0000259" key="5">
    <source>
        <dbReference type="PROSITE" id="PS51935"/>
    </source>
</evidence>